<dbReference type="HOGENOM" id="CLU_1461948_0_0_1"/>
<organism evidence="1 2">
    <name type="scientific">Pseudocercospora fijiensis (strain CIRAD86)</name>
    <name type="common">Black leaf streak disease fungus</name>
    <name type="synonym">Mycosphaerella fijiensis</name>
    <dbReference type="NCBI Taxonomy" id="383855"/>
    <lineage>
        <taxon>Eukaryota</taxon>
        <taxon>Fungi</taxon>
        <taxon>Dikarya</taxon>
        <taxon>Ascomycota</taxon>
        <taxon>Pezizomycotina</taxon>
        <taxon>Dothideomycetes</taxon>
        <taxon>Dothideomycetidae</taxon>
        <taxon>Mycosphaerellales</taxon>
        <taxon>Mycosphaerellaceae</taxon>
        <taxon>Pseudocercospora</taxon>
    </lineage>
</organism>
<dbReference type="KEGG" id="pfj:MYCFIDRAFT_178303"/>
<sequence>MCEDAVMPILSPSYYDHSRQELSSSRLLLAPALALALACLYPIWPPSRLIRCTYYEILPLPPAQQLSSVVTFILPTVTRAIRIAKNSLGSVTSLVDETACFCSLPLSSALALITYRLLVRPPCTLRFVRRMKAAHPSFGRSSIRWRLQTASTPAGIVQHVQLQSMLHHLCLRAPKQQRMHLAHLP</sequence>
<accession>M3A570</accession>
<gene>
    <name evidence="1" type="ORF">MYCFIDRAFT_178303</name>
</gene>
<proteinExistence type="predicted"/>
<name>M3A570_PSEFD</name>
<dbReference type="VEuPathDB" id="FungiDB:MYCFIDRAFT_178303"/>
<evidence type="ECO:0000313" key="1">
    <source>
        <dbReference type="EMBL" id="EME79741.1"/>
    </source>
</evidence>
<evidence type="ECO:0000313" key="2">
    <source>
        <dbReference type="Proteomes" id="UP000016932"/>
    </source>
</evidence>
<dbReference type="GeneID" id="19333920"/>
<keyword evidence="2" id="KW-1185">Reference proteome</keyword>
<dbReference type="EMBL" id="KB446562">
    <property type="protein sequence ID" value="EME79741.1"/>
    <property type="molecule type" value="Genomic_DNA"/>
</dbReference>
<dbReference type="AlphaFoldDB" id="M3A570"/>
<dbReference type="Proteomes" id="UP000016932">
    <property type="component" value="Unassembled WGS sequence"/>
</dbReference>
<dbReference type="RefSeq" id="XP_007930384.1">
    <property type="nucleotide sequence ID" value="XM_007932193.1"/>
</dbReference>
<protein>
    <submittedName>
        <fullName evidence="1">Uncharacterized protein</fullName>
    </submittedName>
</protein>
<reference evidence="1 2" key="1">
    <citation type="journal article" date="2012" name="PLoS Pathog.">
        <title>Diverse lifestyles and strategies of plant pathogenesis encoded in the genomes of eighteen Dothideomycetes fungi.</title>
        <authorList>
            <person name="Ohm R.A."/>
            <person name="Feau N."/>
            <person name="Henrissat B."/>
            <person name="Schoch C.L."/>
            <person name="Horwitz B.A."/>
            <person name="Barry K.W."/>
            <person name="Condon B.J."/>
            <person name="Copeland A.C."/>
            <person name="Dhillon B."/>
            <person name="Glaser F."/>
            <person name="Hesse C.N."/>
            <person name="Kosti I."/>
            <person name="LaButti K."/>
            <person name="Lindquist E.A."/>
            <person name="Lucas S."/>
            <person name="Salamov A.A."/>
            <person name="Bradshaw R.E."/>
            <person name="Ciuffetti L."/>
            <person name="Hamelin R.C."/>
            <person name="Kema G.H.J."/>
            <person name="Lawrence C."/>
            <person name="Scott J.A."/>
            <person name="Spatafora J.W."/>
            <person name="Turgeon B.G."/>
            <person name="de Wit P.J.G.M."/>
            <person name="Zhong S."/>
            <person name="Goodwin S.B."/>
            <person name="Grigoriev I.V."/>
        </authorList>
    </citation>
    <scope>NUCLEOTIDE SEQUENCE [LARGE SCALE GENOMIC DNA]</scope>
    <source>
        <strain evidence="1 2">CIRAD86</strain>
    </source>
</reference>